<feature type="transmembrane region" description="Helical" evidence="1">
    <location>
        <begin position="52"/>
        <end position="72"/>
    </location>
</feature>
<feature type="transmembrane region" description="Helical" evidence="1">
    <location>
        <begin position="6"/>
        <end position="29"/>
    </location>
</feature>
<name>A0A1E5L3R7_9FIRM</name>
<organism evidence="2 3">
    <name type="scientific">Desulfuribacillus stibiiarsenatis</name>
    <dbReference type="NCBI Taxonomy" id="1390249"/>
    <lineage>
        <taxon>Bacteria</taxon>
        <taxon>Bacillati</taxon>
        <taxon>Bacillota</taxon>
        <taxon>Desulfuribacillia</taxon>
        <taxon>Desulfuribacillales</taxon>
        <taxon>Desulfuribacillaceae</taxon>
        <taxon>Desulfuribacillus</taxon>
    </lineage>
</organism>
<dbReference type="RefSeq" id="WP_069703090.1">
    <property type="nucleotide sequence ID" value="NZ_MJAT01000037.1"/>
</dbReference>
<keyword evidence="1" id="KW-0812">Transmembrane</keyword>
<comment type="caution">
    <text evidence="2">The sequence shown here is derived from an EMBL/GenBank/DDBJ whole genome shotgun (WGS) entry which is preliminary data.</text>
</comment>
<keyword evidence="1" id="KW-0472">Membrane</keyword>
<reference evidence="2 3" key="1">
    <citation type="submission" date="2016-09" db="EMBL/GenBank/DDBJ databases">
        <title>Desulfuribacillus arsenicus sp. nov., an obligately anaerobic, dissimilatory arsenic- and antimonate-reducing bacterium isolated from anoxic sediments.</title>
        <authorList>
            <person name="Abin C.A."/>
            <person name="Hollibaugh J.T."/>
        </authorList>
    </citation>
    <scope>NUCLEOTIDE SEQUENCE [LARGE SCALE GENOMIC DNA]</scope>
    <source>
        <strain evidence="2 3">MLFW-2</strain>
    </source>
</reference>
<accession>A0A1E5L3R7</accession>
<evidence type="ECO:0000313" key="3">
    <source>
        <dbReference type="Proteomes" id="UP000095255"/>
    </source>
</evidence>
<sequence>MSVFQNIVIVIVIPVIVAVITTFIFSNVYKRKDKVDKGIELNYFKLSHRRKMVRTLISSPILIIGLIVLYFFSNGSLAVYITFVSIVLLALCIQLIYHYKMWKKEEGREW</sequence>
<gene>
    <name evidence="2" type="ORF">BHU72_09225</name>
</gene>
<proteinExistence type="predicted"/>
<keyword evidence="1" id="KW-1133">Transmembrane helix</keyword>
<dbReference type="EMBL" id="MJAT01000037">
    <property type="protein sequence ID" value="OEH84663.1"/>
    <property type="molecule type" value="Genomic_DNA"/>
</dbReference>
<keyword evidence="3" id="KW-1185">Reference proteome</keyword>
<dbReference type="Proteomes" id="UP000095255">
    <property type="component" value="Unassembled WGS sequence"/>
</dbReference>
<evidence type="ECO:0000313" key="2">
    <source>
        <dbReference type="EMBL" id="OEH84663.1"/>
    </source>
</evidence>
<feature type="transmembrane region" description="Helical" evidence="1">
    <location>
        <begin position="78"/>
        <end position="99"/>
    </location>
</feature>
<protein>
    <submittedName>
        <fullName evidence="2">Uncharacterized protein</fullName>
    </submittedName>
</protein>
<dbReference type="OrthoDB" id="1934177at2"/>
<evidence type="ECO:0000256" key="1">
    <source>
        <dbReference type="SAM" id="Phobius"/>
    </source>
</evidence>
<dbReference type="AlphaFoldDB" id="A0A1E5L3R7"/>